<dbReference type="EC" id="2.6.1.-" evidence="5"/>
<evidence type="ECO:0000259" key="6">
    <source>
        <dbReference type="Pfam" id="PF00155"/>
    </source>
</evidence>
<name>A0ABR4ZG73_9NOCA</name>
<dbReference type="RefSeq" id="WP_043670265.1">
    <property type="nucleotide sequence ID" value="NZ_BDCI01000017.1"/>
</dbReference>
<dbReference type="InterPro" id="IPR051326">
    <property type="entry name" value="Kynurenine-oxoglutarate_AT"/>
</dbReference>
<dbReference type="Gene3D" id="3.40.640.10">
    <property type="entry name" value="Type I PLP-dependent aspartate aminotransferase-like (Major domain)"/>
    <property type="match status" value="1"/>
</dbReference>
<evidence type="ECO:0000313" key="8">
    <source>
        <dbReference type="Proteomes" id="UP000031364"/>
    </source>
</evidence>
<dbReference type="InterPro" id="IPR015421">
    <property type="entry name" value="PyrdxlP-dep_Trfase_major"/>
</dbReference>
<keyword evidence="8" id="KW-1185">Reference proteome</keyword>
<keyword evidence="3 5" id="KW-0808">Transferase</keyword>
<dbReference type="EMBL" id="JNFP01000015">
    <property type="protein sequence ID" value="KIA64283.1"/>
    <property type="molecule type" value="Genomic_DNA"/>
</dbReference>
<dbReference type="InterPro" id="IPR004839">
    <property type="entry name" value="Aminotransferase_I/II_large"/>
</dbReference>
<dbReference type="InterPro" id="IPR015424">
    <property type="entry name" value="PyrdxlP-dep_Trfase"/>
</dbReference>
<evidence type="ECO:0000256" key="5">
    <source>
        <dbReference type="RuleBase" id="RU000481"/>
    </source>
</evidence>
<dbReference type="Proteomes" id="UP000031364">
    <property type="component" value="Unassembled WGS sequence"/>
</dbReference>
<evidence type="ECO:0000313" key="7">
    <source>
        <dbReference type="EMBL" id="KIA64283.1"/>
    </source>
</evidence>
<keyword evidence="2 5" id="KW-0032">Aminotransferase</keyword>
<dbReference type="PANTHER" id="PTHR43807:SF20">
    <property type="entry name" value="FI04487P"/>
    <property type="match status" value="1"/>
</dbReference>
<comment type="cofactor">
    <cofactor evidence="1 5">
        <name>pyridoxal 5'-phosphate</name>
        <dbReference type="ChEBI" id="CHEBI:597326"/>
    </cofactor>
</comment>
<protein>
    <recommendedName>
        <fullName evidence="5">Aminotransferase</fullName>
        <ecNumber evidence="5">2.6.1.-</ecNumber>
    </recommendedName>
</protein>
<keyword evidence="4" id="KW-0663">Pyridoxal phosphate</keyword>
<evidence type="ECO:0000256" key="1">
    <source>
        <dbReference type="ARBA" id="ARBA00001933"/>
    </source>
</evidence>
<gene>
    <name evidence="7" type="ORF">FG87_15110</name>
</gene>
<accession>A0ABR4ZG73</accession>
<dbReference type="PROSITE" id="PS00105">
    <property type="entry name" value="AA_TRANSFER_CLASS_1"/>
    <property type="match status" value="1"/>
</dbReference>
<dbReference type="Pfam" id="PF00155">
    <property type="entry name" value="Aminotran_1_2"/>
    <property type="match status" value="1"/>
</dbReference>
<comment type="similarity">
    <text evidence="5">Belongs to the class-I pyridoxal-phosphate-dependent aminotransferase family.</text>
</comment>
<feature type="domain" description="Aminotransferase class I/classII large" evidence="6">
    <location>
        <begin position="34"/>
        <end position="368"/>
    </location>
</feature>
<organism evidence="7 8">
    <name type="scientific">Nocardia vulneris</name>
    <dbReference type="NCBI Taxonomy" id="1141657"/>
    <lineage>
        <taxon>Bacteria</taxon>
        <taxon>Bacillati</taxon>
        <taxon>Actinomycetota</taxon>
        <taxon>Actinomycetes</taxon>
        <taxon>Mycobacteriales</taxon>
        <taxon>Nocardiaceae</taxon>
        <taxon>Nocardia</taxon>
    </lineage>
</organism>
<dbReference type="CDD" id="cd00609">
    <property type="entry name" value="AAT_like"/>
    <property type="match status" value="1"/>
</dbReference>
<evidence type="ECO:0000256" key="2">
    <source>
        <dbReference type="ARBA" id="ARBA00022576"/>
    </source>
</evidence>
<evidence type="ECO:0000256" key="3">
    <source>
        <dbReference type="ARBA" id="ARBA00022679"/>
    </source>
</evidence>
<reference evidence="7 8" key="1">
    <citation type="journal article" date="2014" name="Int. J. Syst. Evol. Microbiol.">
        <title>Nocardia vulneris sp. nov., isolated from wounds of human patients in North America.</title>
        <authorList>
            <person name="Lasker B.A."/>
            <person name="Bell M."/>
            <person name="Klenk H.P."/>
            <person name="Sproer C."/>
            <person name="Schumann C."/>
            <person name="Schumann P."/>
            <person name="Brown J.M."/>
        </authorList>
    </citation>
    <scope>NUCLEOTIDE SEQUENCE [LARGE SCALE GENOMIC DNA]</scope>
    <source>
        <strain evidence="7 8">W9851</strain>
    </source>
</reference>
<dbReference type="SUPFAM" id="SSF53383">
    <property type="entry name" value="PLP-dependent transferases"/>
    <property type="match status" value="1"/>
</dbReference>
<dbReference type="InterPro" id="IPR004838">
    <property type="entry name" value="NHTrfase_class1_PyrdxlP-BS"/>
</dbReference>
<dbReference type="GO" id="GO:0008483">
    <property type="term" value="F:transaminase activity"/>
    <property type="evidence" value="ECO:0007669"/>
    <property type="project" value="UniProtKB-KW"/>
</dbReference>
<dbReference type="PANTHER" id="PTHR43807">
    <property type="entry name" value="FI04487P"/>
    <property type="match status" value="1"/>
</dbReference>
<proteinExistence type="inferred from homology"/>
<comment type="caution">
    <text evidence="7">The sequence shown here is derived from an EMBL/GenBank/DDBJ whole genome shotgun (WGS) entry which is preliminary data.</text>
</comment>
<dbReference type="Gene3D" id="3.90.1150.10">
    <property type="entry name" value="Aspartate Aminotransferase, domain 1"/>
    <property type="match status" value="1"/>
</dbReference>
<evidence type="ECO:0000256" key="4">
    <source>
        <dbReference type="ARBA" id="ARBA00022898"/>
    </source>
</evidence>
<sequence>MTAPPGPPPATRVANLASGQLFRLLSEARACAAIDLALGVPQEPSTPSAMIDAACAVLRGGQHHQYANPFGNPLLRRVIAESSATPADPETEITVTVGATEALHVAVLTVVDPGDEVILFEPIYDNFLSAIVLAGGIPRPVRLRAPQWRHDPAELRAAFGPRTRAIIVSTPNNPTGHMLSPAEWSEIAELCQRWNAVVISDEIYRGYVYDGKRHVCAADIPALRDRSFIVDSLSKSHAVCGWRIGYLRAAAPLTAAARRVHTAVCGGTAAPLQEAVARAAAADPHFPRPSIDLQAQRDRAVEVFAAFGFGCLAPDGGCYVMADITSVTDSDSETFSRHLLRHPGVLVVPGSYFRLNATGRDTFVRIAFNRPLQVFDDVEKRLGTAPLTPAPLRG</sequence>
<dbReference type="InterPro" id="IPR015422">
    <property type="entry name" value="PyrdxlP-dep_Trfase_small"/>
</dbReference>